<dbReference type="InterPro" id="IPR041664">
    <property type="entry name" value="AAA_16"/>
</dbReference>
<name>A0AAP2CIM0_9BACT</name>
<organism evidence="3 4">
    <name type="scientific">Litoribacter ruber</name>
    <dbReference type="NCBI Taxonomy" id="702568"/>
    <lineage>
        <taxon>Bacteria</taxon>
        <taxon>Pseudomonadati</taxon>
        <taxon>Bacteroidota</taxon>
        <taxon>Cytophagia</taxon>
        <taxon>Cytophagales</taxon>
        <taxon>Cyclobacteriaceae</taxon>
        <taxon>Litoribacter</taxon>
    </lineage>
</organism>
<dbReference type="PROSITE" id="PS50109">
    <property type="entry name" value="HIS_KIN"/>
    <property type="match status" value="1"/>
</dbReference>
<gene>
    <name evidence="3" type="ORF">KI659_15495</name>
</gene>
<dbReference type="InterPro" id="IPR005467">
    <property type="entry name" value="His_kinase_dom"/>
</dbReference>
<dbReference type="InterPro" id="IPR036890">
    <property type="entry name" value="HATPase_C_sf"/>
</dbReference>
<dbReference type="PANTHER" id="PTHR43642">
    <property type="entry name" value="HYBRID SIGNAL TRANSDUCTION HISTIDINE KINASE G"/>
    <property type="match status" value="1"/>
</dbReference>
<dbReference type="Pfam" id="PF13191">
    <property type="entry name" value="AAA_16"/>
    <property type="match status" value="1"/>
</dbReference>
<sequence length="1364" mass="155560">MAFPQSSPTIQNNDPNWARLKKAFEKLDSKNEFPSHIGVLVTGLAGSGKSTLIQSFISEFYAAFPLLQTHHKKQQRNIPYSEFKDAIGAFIGQVYQEKTQDEFLLFSKALKGHFGKDFPVILEYIPELNLLAGQHHAEVDKTVPSIENQLYPLILKLFQFIRSYFGQPVILFTDDLQWMSEAEINLLKFLLAHLQKDILIWVGALRPMQGQDSPIPHLIDSLGFENRVIEQIGIESLNKSQSKLFIENQLDGPCSPHIVDLCHKLSKGKLLHLQLILEDLKTRNLLQKNGREWSGDIAVIQSRLSNHSLENFHQVKLNKLSPETQKLVQRLVCIGSISKKLLLEWYNGDSGMLDKMLHEGLQQVILSQKGQEIQIRDTHLGEMIYNSISQKDKDIYHFGFAQLLYSSEENISNPQLYIIAATHINLVIPFLRRSGQLEFGAILNYKAGMISKREKAFSQSKSFLKISGNLLKECEWNRVSEQIYQVYMERAKVEYYLGDFDLAEVHLDFLLDKFNEFEKRAPVYRLKIVINNHFGKYRKVLQILKQSLAELGLTLPLKKSLKKEVDLLAEKQEKGLPFGKDLPAANNQFITDLLNVGGMALHHTSDLLMNWAALQIILRSEWSENQSIKAIGYVSYARLKINAGEYKRGLELGKRGMIFNLKNHDHQYRCRVFGVYGFYILPWKEDYAKSNEILTEGIESGRLSGDLIGLYILKTHLFNLHFISGRPLEQLLQIRFEETHPRMELTYYITQYQQHLVSYLLGRTPTFGLPQQRPSYLAAVLTIKEETFYRNYVLSLYYFLGGHYEIATQTALIAQENSTLQEGSPLIPANLLILALSISQNHHADQTSLAIQEFQEIVSQFEIWAELNPANFSAQLSLLLAEKSRISQNHQEANFYYTEALKQVAADNFFLKGLVLELFAKSQLSCHANLEEIRTLLIEAKREYQTWGGQAKADQLELQYDCILSSSTIYSLDHLDIETIQKELSGDLNVKSLIQKLMVLILRFTGSTGVGIYLSENHGELNQAGMSFSYPQLAEDRELFPKSLILMAHKTKSALIIGDTEAGTIHHQPELAVRKVKSFSILPISISGTNSMVVYLENTLAFDWYNEKLIRWAKTIANQGLIIIENALIHENTIMLNKELRKEMEEKQQLAELIQRQKDDHLKAMVESLDSERGRIAGDLHDSIGSMLSSVKFKFGGIQESLSLMENDNFNGAIHMLDTAIDEVRKIAHEMSPVGLKKFGLQAALESFISNLQNARQLHINFQMLGFKKRLSEQMELVLYRICQELVQNVLKHAQATELDIQLIHHKKSINLTVEDNGKGMDTGNILHGFGFLTIQAKIKLLKGEFNIESRNGKGTLVWVDIPL</sequence>
<dbReference type="Gene3D" id="1.20.5.1930">
    <property type="match status" value="1"/>
</dbReference>
<dbReference type="SMART" id="SM00387">
    <property type="entry name" value="HATPase_c"/>
    <property type="match status" value="1"/>
</dbReference>
<dbReference type="PANTHER" id="PTHR43642:SF1">
    <property type="entry name" value="HYBRID SIGNAL TRANSDUCTION HISTIDINE KINASE G"/>
    <property type="match status" value="1"/>
</dbReference>
<dbReference type="InterPro" id="IPR027417">
    <property type="entry name" value="P-loop_NTPase"/>
</dbReference>
<feature type="coiled-coil region" evidence="1">
    <location>
        <begin position="1130"/>
        <end position="1160"/>
    </location>
</feature>
<dbReference type="SUPFAM" id="SSF52540">
    <property type="entry name" value="P-loop containing nucleoside triphosphate hydrolases"/>
    <property type="match status" value="1"/>
</dbReference>
<dbReference type="Pfam" id="PF07730">
    <property type="entry name" value="HisKA_3"/>
    <property type="match status" value="1"/>
</dbReference>
<dbReference type="InterPro" id="IPR011712">
    <property type="entry name" value="Sig_transdc_His_kin_sub3_dim/P"/>
</dbReference>
<evidence type="ECO:0000259" key="2">
    <source>
        <dbReference type="PROSITE" id="PS50109"/>
    </source>
</evidence>
<evidence type="ECO:0000313" key="4">
    <source>
        <dbReference type="Proteomes" id="UP001319104"/>
    </source>
</evidence>
<evidence type="ECO:0000256" key="1">
    <source>
        <dbReference type="SAM" id="Coils"/>
    </source>
</evidence>
<feature type="domain" description="Histidine kinase" evidence="2">
    <location>
        <begin position="1186"/>
        <end position="1364"/>
    </location>
</feature>
<dbReference type="GO" id="GO:0000155">
    <property type="term" value="F:phosphorelay sensor kinase activity"/>
    <property type="evidence" value="ECO:0007669"/>
    <property type="project" value="InterPro"/>
</dbReference>
<proteinExistence type="predicted"/>
<dbReference type="EMBL" id="JAHCMY010000012">
    <property type="protein sequence ID" value="MBS9525421.1"/>
    <property type="molecule type" value="Genomic_DNA"/>
</dbReference>
<reference evidence="3 4" key="1">
    <citation type="submission" date="2021-05" db="EMBL/GenBank/DDBJ databases">
        <authorList>
            <person name="Zhang Z.D."/>
            <person name="Osman G."/>
        </authorList>
    </citation>
    <scope>NUCLEOTIDE SEQUENCE [LARGE SCALE GENOMIC DNA]</scope>
    <source>
        <strain evidence="3 4">KCTC 32217</strain>
    </source>
</reference>
<accession>A0AAP2CIM0</accession>
<protein>
    <submittedName>
        <fullName evidence="3">AAA family ATPase</fullName>
    </submittedName>
</protein>
<dbReference type="GO" id="GO:0046983">
    <property type="term" value="F:protein dimerization activity"/>
    <property type="evidence" value="ECO:0007669"/>
    <property type="project" value="InterPro"/>
</dbReference>
<comment type="caution">
    <text evidence="3">The sequence shown here is derived from an EMBL/GenBank/DDBJ whole genome shotgun (WGS) entry which is preliminary data.</text>
</comment>
<dbReference type="InterPro" id="IPR053159">
    <property type="entry name" value="Hybrid_Histidine_Kinase"/>
</dbReference>
<dbReference type="Proteomes" id="UP001319104">
    <property type="component" value="Unassembled WGS sequence"/>
</dbReference>
<dbReference type="InterPro" id="IPR003594">
    <property type="entry name" value="HATPase_dom"/>
</dbReference>
<dbReference type="RefSeq" id="WP_213946281.1">
    <property type="nucleotide sequence ID" value="NZ_JAHCMY010000012.1"/>
</dbReference>
<dbReference type="SUPFAM" id="SSF55874">
    <property type="entry name" value="ATPase domain of HSP90 chaperone/DNA topoisomerase II/histidine kinase"/>
    <property type="match status" value="1"/>
</dbReference>
<dbReference type="GO" id="GO:0016020">
    <property type="term" value="C:membrane"/>
    <property type="evidence" value="ECO:0007669"/>
    <property type="project" value="InterPro"/>
</dbReference>
<keyword evidence="4" id="KW-1185">Reference proteome</keyword>
<dbReference type="CDD" id="cd16917">
    <property type="entry name" value="HATPase_UhpB-NarQ-NarX-like"/>
    <property type="match status" value="1"/>
</dbReference>
<keyword evidence="1" id="KW-0175">Coiled coil</keyword>
<dbReference type="Gene3D" id="3.30.450.40">
    <property type="match status" value="1"/>
</dbReference>
<dbReference type="InterPro" id="IPR029016">
    <property type="entry name" value="GAF-like_dom_sf"/>
</dbReference>
<dbReference type="Pfam" id="PF02518">
    <property type="entry name" value="HATPase_c"/>
    <property type="match status" value="1"/>
</dbReference>
<dbReference type="Gene3D" id="3.30.565.10">
    <property type="entry name" value="Histidine kinase-like ATPase, C-terminal domain"/>
    <property type="match status" value="1"/>
</dbReference>
<evidence type="ECO:0000313" key="3">
    <source>
        <dbReference type="EMBL" id="MBS9525421.1"/>
    </source>
</evidence>
<dbReference type="SUPFAM" id="SSF55781">
    <property type="entry name" value="GAF domain-like"/>
    <property type="match status" value="1"/>
</dbReference>